<dbReference type="Proteomes" id="UP000292957">
    <property type="component" value="Unassembled WGS sequence"/>
</dbReference>
<dbReference type="OrthoDB" id="2745229at2759"/>
<reference evidence="1" key="1">
    <citation type="submission" date="2019-01" db="EMBL/GenBank/DDBJ databases">
        <title>Draft genome sequences of three monokaryotic isolates of the white-rot basidiomycete fungus Dichomitus squalens.</title>
        <authorList>
            <consortium name="DOE Joint Genome Institute"/>
            <person name="Lopez S.C."/>
            <person name="Andreopoulos B."/>
            <person name="Pangilinan J."/>
            <person name="Lipzen A."/>
            <person name="Riley R."/>
            <person name="Ahrendt S."/>
            <person name="Ng V."/>
            <person name="Barry K."/>
            <person name="Daum C."/>
            <person name="Grigoriev I.V."/>
            <person name="Hilden K.S."/>
            <person name="Makela M.R."/>
            <person name="de Vries R.P."/>
        </authorList>
    </citation>
    <scope>NUCLEOTIDE SEQUENCE [LARGE SCALE GENOMIC DNA]</scope>
    <source>
        <strain evidence="1">OM18370.1</strain>
    </source>
</reference>
<dbReference type="EMBL" id="ML143399">
    <property type="protein sequence ID" value="TBU31442.1"/>
    <property type="molecule type" value="Genomic_DNA"/>
</dbReference>
<sequence>MTKRVARTPPLVYTGYELTNALRRYLEVGHGVNFDRVKSAAIEEYKDLWGDEYNEADEEALAPEREAVVVRSYQRYFARVRRGARAEVRKALEIPYRYHDWIEGAPKIYMFVPTGAHIRGVRASSELKTLCDSEDLKVIQEFIAAANSLLPEAVRDEASLKLEDLQFEAHTSESLLEPVYTRSEREELLPPRYLRAFSNVKPSTTAHASGRGNNAPEHARHIVKIKKPISGLLPLVCTGYELTDALRKYLEIGHDVDYQRELSVAIEQDRELWGDQYNDADEETLAPQRAAEMVTRYRDHFRSVRVRAPAGVRKALEIPYMYFTKDKGAAGIHLFIPTGAYALEQYKSGALRTPPEADLEAIQAFMDNANSLLPEAVRDEAGFKLEDMDFEVHTAQFIVQPPYSRDEREELYDPPRHLLAWIAPSDG</sequence>
<organism evidence="1">
    <name type="scientific">Dichomitus squalens</name>
    <dbReference type="NCBI Taxonomy" id="114155"/>
    <lineage>
        <taxon>Eukaryota</taxon>
        <taxon>Fungi</taxon>
        <taxon>Dikarya</taxon>
        <taxon>Basidiomycota</taxon>
        <taxon>Agaricomycotina</taxon>
        <taxon>Agaricomycetes</taxon>
        <taxon>Polyporales</taxon>
        <taxon>Polyporaceae</taxon>
        <taxon>Dichomitus</taxon>
    </lineage>
</organism>
<name>A0A4Q9MXH1_9APHY</name>
<proteinExistence type="predicted"/>
<evidence type="ECO:0000313" key="1">
    <source>
        <dbReference type="EMBL" id="TBU31442.1"/>
    </source>
</evidence>
<gene>
    <name evidence="1" type="ORF">BD311DRAFT_689054</name>
</gene>
<accession>A0A4Q9MXH1</accession>
<dbReference type="AlphaFoldDB" id="A0A4Q9MXH1"/>
<protein>
    <submittedName>
        <fullName evidence="1">Uncharacterized protein</fullName>
    </submittedName>
</protein>